<sequence length="268" mass="29199">MSPLTPTSSQEIILLSPPQASSSTLTATALPKPVAFQPSPELKTKIVRHIKDDKSLPLKPEKRSRMISDDREREAKMARSRQTERMMTTLGKSNNPITNSDLYSRTEHFVSCATGHQQSNRGGGSAGAATYWEVRNAKMAEQVREKKTSILAGCVMYINGSTGPKVSNLQLQHLITQNGGRFVPLQSSSCTHIIAGNLSGTKAQKHINGQGGRGASRRAKVVRVDWVLDSIDKGMKVSEAGYSVIHDPSQTNLFNAFGTRPKAENLDT</sequence>
<dbReference type="Pfam" id="PF00533">
    <property type="entry name" value="BRCT"/>
    <property type="match status" value="1"/>
</dbReference>
<dbReference type="InterPro" id="IPR001357">
    <property type="entry name" value="BRCT_dom"/>
</dbReference>
<dbReference type="GO" id="GO:0003887">
    <property type="term" value="F:DNA-directed DNA polymerase activity"/>
    <property type="evidence" value="ECO:0007669"/>
    <property type="project" value="TreeGrafter"/>
</dbReference>
<evidence type="ECO:0000259" key="1">
    <source>
        <dbReference type="PROSITE" id="PS50172"/>
    </source>
</evidence>
<dbReference type="PANTHER" id="PTHR45990:SF1">
    <property type="entry name" value="DNA REPAIR PROTEIN REV1"/>
    <property type="match status" value="1"/>
</dbReference>
<dbReference type="PROSITE" id="PS50172">
    <property type="entry name" value="BRCT"/>
    <property type="match status" value="1"/>
</dbReference>
<dbReference type="STRING" id="5217.A0A4V1M3H6"/>
<dbReference type="InParanoid" id="A0A4V1M3H6"/>
<feature type="domain" description="BRCT" evidence="1">
    <location>
        <begin position="146"/>
        <end position="244"/>
    </location>
</feature>
<protein>
    <recommendedName>
        <fullName evidence="1">BRCT domain-containing protein</fullName>
    </recommendedName>
</protein>
<evidence type="ECO:0000313" key="3">
    <source>
        <dbReference type="Proteomes" id="UP000289152"/>
    </source>
</evidence>
<dbReference type="CDD" id="cd17719">
    <property type="entry name" value="BRCT_Rev1"/>
    <property type="match status" value="1"/>
</dbReference>
<gene>
    <name evidence="2" type="ORF">M231_05871</name>
</gene>
<accession>A0A4V1M3H6</accession>
<dbReference type="GO" id="GO:0005634">
    <property type="term" value="C:nucleus"/>
    <property type="evidence" value="ECO:0007669"/>
    <property type="project" value="TreeGrafter"/>
</dbReference>
<dbReference type="OrthoDB" id="427711at2759"/>
<dbReference type="SMART" id="SM00292">
    <property type="entry name" value="BRCT"/>
    <property type="match status" value="1"/>
</dbReference>
<keyword evidence="3" id="KW-1185">Reference proteome</keyword>
<reference evidence="2 3" key="1">
    <citation type="submission" date="2016-06" db="EMBL/GenBank/DDBJ databases">
        <title>Evolution of pathogenesis and genome organization in the Tremellales.</title>
        <authorList>
            <person name="Cuomo C."/>
            <person name="Litvintseva A."/>
            <person name="Heitman J."/>
            <person name="Chen Y."/>
            <person name="Sun S."/>
            <person name="Springer D."/>
            <person name="Dromer F."/>
            <person name="Young S."/>
            <person name="Zeng Q."/>
            <person name="Chapman S."/>
            <person name="Gujja S."/>
            <person name="Saif S."/>
            <person name="Birren B."/>
        </authorList>
    </citation>
    <scope>NUCLEOTIDE SEQUENCE [LARGE SCALE GENOMIC DNA]</scope>
    <source>
        <strain evidence="2 3">ATCC 28783</strain>
    </source>
</reference>
<proteinExistence type="predicted"/>
<dbReference type="SUPFAM" id="SSF52113">
    <property type="entry name" value="BRCT domain"/>
    <property type="match status" value="1"/>
</dbReference>
<dbReference type="Proteomes" id="UP000289152">
    <property type="component" value="Unassembled WGS sequence"/>
</dbReference>
<dbReference type="AlphaFoldDB" id="A0A4V1M3H6"/>
<name>A0A4V1M3H6_TREME</name>
<dbReference type="InterPro" id="IPR036420">
    <property type="entry name" value="BRCT_dom_sf"/>
</dbReference>
<dbReference type="Gene3D" id="3.40.50.10190">
    <property type="entry name" value="BRCT domain"/>
    <property type="match status" value="1"/>
</dbReference>
<evidence type="ECO:0000313" key="2">
    <source>
        <dbReference type="EMBL" id="RXK36897.1"/>
    </source>
</evidence>
<dbReference type="PANTHER" id="PTHR45990">
    <property type="entry name" value="DNA REPAIR PROTEIN REV1"/>
    <property type="match status" value="1"/>
</dbReference>
<dbReference type="VEuPathDB" id="FungiDB:TREMEDRAFT_65557"/>
<dbReference type="GO" id="GO:0042276">
    <property type="term" value="P:error-prone translesion synthesis"/>
    <property type="evidence" value="ECO:0007669"/>
    <property type="project" value="TreeGrafter"/>
</dbReference>
<dbReference type="EMBL" id="SDIL01000084">
    <property type="protein sequence ID" value="RXK36897.1"/>
    <property type="molecule type" value="Genomic_DNA"/>
</dbReference>
<dbReference type="GO" id="GO:0070987">
    <property type="term" value="P:error-free translesion synthesis"/>
    <property type="evidence" value="ECO:0007669"/>
    <property type="project" value="TreeGrafter"/>
</dbReference>
<comment type="caution">
    <text evidence="2">The sequence shown here is derived from an EMBL/GenBank/DDBJ whole genome shotgun (WGS) entry which is preliminary data.</text>
</comment>
<dbReference type="GO" id="GO:0017125">
    <property type="term" value="F:deoxycytidyl transferase activity"/>
    <property type="evidence" value="ECO:0007669"/>
    <property type="project" value="TreeGrafter"/>
</dbReference>
<organism evidence="2 3">
    <name type="scientific">Tremella mesenterica</name>
    <name type="common">Jelly fungus</name>
    <dbReference type="NCBI Taxonomy" id="5217"/>
    <lineage>
        <taxon>Eukaryota</taxon>
        <taxon>Fungi</taxon>
        <taxon>Dikarya</taxon>
        <taxon>Basidiomycota</taxon>
        <taxon>Agaricomycotina</taxon>
        <taxon>Tremellomycetes</taxon>
        <taxon>Tremellales</taxon>
        <taxon>Tremellaceae</taxon>
        <taxon>Tremella</taxon>
    </lineage>
</organism>